<name>A0A7D0GH25_9CAUD</name>
<organism evidence="1 2">
    <name type="scientific">Brevibacterium phage AGM2</name>
    <dbReference type="NCBI Taxonomy" id="2591419"/>
    <lineage>
        <taxon>Viruses</taxon>
        <taxon>Duplodnaviria</taxon>
        <taxon>Heunggongvirae</taxon>
        <taxon>Uroviricota</taxon>
        <taxon>Caudoviricetes</taxon>
        <taxon>Agmunavirus</taxon>
        <taxon>Agmunavirus AGM1</taxon>
    </lineage>
</organism>
<accession>A0A7D0GH25</accession>
<evidence type="ECO:0000313" key="2">
    <source>
        <dbReference type="Proteomes" id="UP000501811"/>
    </source>
</evidence>
<reference evidence="1 2" key="1">
    <citation type="submission" date="2019-06" db="EMBL/GenBank/DDBJ databases">
        <title>DNA tandem repeats contribute to Brevibacterium aurantiacum phages genetic diversity.</title>
        <authorList>
            <person name="de Melo A.G."/>
            <person name="Rousseau G.M."/>
            <person name="Tremblay D.M."/>
            <person name="Labrie S.J."/>
            <person name="Moineau S."/>
        </authorList>
    </citation>
    <scope>NUCLEOTIDE SEQUENCE [LARGE SCALE GENOMIC DNA]</scope>
</reference>
<sequence>MLITPDLLTHYGETLDESETAMVNELIGSASSAITSAAGTGIIAQTSTVEVLGLEERLLNLPGAPIRRVEEIRADDVLIEPETYRVTGNGIFRAQGWACGRNLPILRVTYFHGYDEVPKDVQTLCASMVIAGLIAAREGGWDLQNGRMSSVGIDDYREAYATSGEGIEQVTPMDLPERTRTRLRKRFGGGVSVVATL</sequence>
<evidence type="ECO:0000313" key="1">
    <source>
        <dbReference type="EMBL" id="QDH85651.1"/>
    </source>
</evidence>
<dbReference type="Proteomes" id="UP000501811">
    <property type="component" value="Segment"/>
</dbReference>
<dbReference type="EMBL" id="MN023177">
    <property type="protein sequence ID" value="QDH85651.1"/>
    <property type="molecule type" value="Genomic_DNA"/>
</dbReference>
<gene>
    <name evidence="1" type="ORF">AGM2_0008</name>
</gene>
<proteinExistence type="predicted"/>
<protein>
    <submittedName>
        <fullName evidence="1">Head-tail connector protein</fullName>
    </submittedName>
</protein>